<gene>
    <name evidence="1" type="ORF">RPERSI_LOCUS435</name>
</gene>
<organism evidence="1 2">
    <name type="scientific">Racocetra persica</name>
    <dbReference type="NCBI Taxonomy" id="160502"/>
    <lineage>
        <taxon>Eukaryota</taxon>
        <taxon>Fungi</taxon>
        <taxon>Fungi incertae sedis</taxon>
        <taxon>Mucoromycota</taxon>
        <taxon>Glomeromycotina</taxon>
        <taxon>Glomeromycetes</taxon>
        <taxon>Diversisporales</taxon>
        <taxon>Gigasporaceae</taxon>
        <taxon>Racocetra</taxon>
    </lineage>
</organism>
<sequence>MQASIEKCKNEIPNLINTFQEKPVKKLSRHAHYNKKQKLEKEQNSALLMDYNVSRPILPLITSDIIFDPNWLMMEEPVIRRGVHRHLRSKWIDLKYAVDFQNNKSQDILKTTSYISQKEKAHLIISAWGNLCSFKKLVKLRHLTVSEYVTDIEEHFGVYTRNNLLLFTSLNIASSHNTAYQECINTLLRNLGSLSTSVKEFVQKFYRNLYKKLENDYHWDEHDEPNSLCCLVTLGEFERRELCFPQLQIIIPLQPGQADGIEKNTDRHDVLFIKHQNLNNAQGLNS</sequence>
<proteinExistence type="predicted"/>
<dbReference type="Proteomes" id="UP000789920">
    <property type="component" value="Unassembled WGS sequence"/>
</dbReference>
<name>A0ACA9KEI1_9GLOM</name>
<evidence type="ECO:0000313" key="1">
    <source>
        <dbReference type="EMBL" id="CAG8467688.1"/>
    </source>
</evidence>
<dbReference type="EMBL" id="CAJVQC010000344">
    <property type="protein sequence ID" value="CAG8467688.1"/>
    <property type="molecule type" value="Genomic_DNA"/>
</dbReference>
<comment type="caution">
    <text evidence="1">The sequence shown here is derived from an EMBL/GenBank/DDBJ whole genome shotgun (WGS) entry which is preliminary data.</text>
</comment>
<evidence type="ECO:0000313" key="2">
    <source>
        <dbReference type="Proteomes" id="UP000789920"/>
    </source>
</evidence>
<keyword evidence="2" id="KW-1185">Reference proteome</keyword>
<accession>A0ACA9KEI1</accession>
<protein>
    <submittedName>
        <fullName evidence="1">20332_t:CDS:1</fullName>
    </submittedName>
</protein>
<reference evidence="1" key="1">
    <citation type="submission" date="2021-06" db="EMBL/GenBank/DDBJ databases">
        <authorList>
            <person name="Kallberg Y."/>
            <person name="Tangrot J."/>
            <person name="Rosling A."/>
        </authorList>
    </citation>
    <scope>NUCLEOTIDE SEQUENCE</scope>
    <source>
        <strain evidence="1">MA461A</strain>
    </source>
</reference>